<dbReference type="AlphaFoldDB" id="X1LNQ5"/>
<feature type="region of interest" description="Disordered" evidence="1">
    <location>
        <begin position="34"/>
        <end position="53"/>
    </location>
</feature>
<accession>X1LNQ5</accession>
<feature type="non-terminal residue" evidence="2">
    <location>
        <position position="1"/>
    </location>
</feature>
<evidence type="ECO:0000256" key="1">
    <source>
        <dbReference type="SAM" id="MobiDB-lite"/>
    </source>
</evidence>
<organism evidence="2">
    <name type="scientific">marine sediment metagenome</name>
    <dbReference type="NCBI Taxonomy" id="412755"/>
    <lineage>
        <taxon>unclassified sequences</taxon>
        <taxon>metagenomes</taxon>
        <taxon>ecological metagenomes</taxon>
    </lineage>
</organism>
<sequence length="53" mass="5852">SMFVLQSYHLDADVGNWGQSDQVVFDMEFFAQQTVGNPPPPGPELPGYAKPLQ</sequence>
<protein>
    <submittedName>
        <fullName evidence="2">Uncharacterized protein</fullName>
    </submittedName>
</protein>
<comment type="caution">
    <text evidence="2">The sequence shown here is derived from an EMBL/GenBank/DDBJ whole genome shotgun (WGS) entry which is preliminary data.</text>
</comment>
<dbReference type="EMBL" id="BARV01022518">
    <property type="protein sequence ID" value="GAI20967.1"/>
    <property type="molecule type" value="Genomic_DNA"/>
</dbReference>
<evidence type="ECO:0000313" key="2">
    <source>
        <dbReference type="EMBL" id="GAI20967.1"/>
    </source>
</evidence>
<name>X1LNQ5_9ZZZZ</name>
<reference evidence="2" key="1">
    <citation type="journal article" date="2014" name="Front. Microbiol.">
        <title>High frequency of phylogenetically diverse reductive dehalogenase-homologous genes in deep subseafloor sedimentary metagenomes.</title>
        <authorList>
            <person name="Kawai M."/>
            <person name="Futagami T."/>
            <person name="Toyoda A."/>
            <person name="Takaki Y."/>
            <person name="Nishi S."/>
            <person name="Hori S."/>
            <person name="Arai W."/>
            <person name="Tsubouchi T."/>
            <person name="Morono Y."/>
            <person name="Uchiyama I."/>
            <person name="Ito T."/>
            <person name="Fujiyama A."/>
            <person name="Inagaki F."/>
            <person name="Takami H."/>
        </authorList>
    </citation>
    <scope>NUCLEOTIDE SEQUENCE</scope>
    <source>
        <strain evidence="2">Expedition CK06-06</strain>
    </source>
</reference>
<gene>
    <name evidence="2" type="ORF">S06H3_37111</name>
</gene>
<proteinExistence type="predicted"/>